<dbReference type="GO" id="GO:0003677">
    <property type="term" value="F:DNA binding"/>
    <property type="evidence" value="ECO:0007669"/>
    <property type="project" value="UniProtKB-KW"/>
</dbReference>
<dbReference type="Gene3D" id="1.10.150.20">
    <property type="entry name" value="5' to 3' exonuclease, C-terminal subdomain"/>
    <property type="match status" value="2"/>
</dbReference>
<dbReference type="SUPFAM" id="SSF56672">
    <property type="entry name" value="DNA/RNA polymerases"/>
    <property type="match status" value="1"/>
</dbReference>
<dbReference type="InterPro" id="IPR008918">
    <property type="entry name" value="HhH2"/>
</dbReference>
<keyword evidence="4" id="KW-0548">Nucleotidyltransferase</keyword>
<dbReference type="InterPro" id="IPR001098">
    <property type="entry name" value="DNA-dir_DNA_pol_A_palm_dom"/>
</dbReference>
<dbReference type="InterPro" id="IPR002298">
    <property type="entry name" value="DNA_polymerase_A"/>
</dbReference>
<feature type="non-terminal residue" evidence="13">
    <location>
        <position position="1"/>
    </location>
</feature>
<dbReference type="GO" id="GO:0006302">
    <property type="term" value="P:double-strand break repair"/>
    <property type="evidence" value="ECO:0007669"/>
    <property type="project" value="TreeGrafter"/>
</dbReference>
<evidence type="ECO:0000256" key="9">
    <source>
        <dbReference type="ARBA" id="ARBA00023204"/>
    </source>
</evidence>
<dbReference type="InterPro" id="IPR020045">
    <property type="entry name" value="DNA_polI_H3TH"/>
</dbReference>
<keyword evidence="9" id="KW-0234">DNA repair</keyword>
<keyword evidence="6" id="KW-0227">DNA damage</keyword>
<dbReference type="PANTHER" id="PTHR10133:SF27">
    <property type="entry name" value="DNA POLYMERASE NU"/>
    <property type="match status" value="1"/>
</dbReference>
<dbReference type="GO" id="GO:0016787">
    <property type="term" value="F:hydrolase activity"/>
    <property type="evidence" value="ECO:0007669"/>
    <property type="project" value="UniProtKB-ARBA"/>
</dbReference>
<dbReference type="Proteomes" id="UP000034789">
    <property type="component" value="Unassembled WGS sequence"/>
</dbReference>
<dbReference type="FunFam" id="1.10.150.20:FF:000003">
    <property type="entry name" value="DNA polymerase I"/>
    <property type="match status" value="1"/>
</dbReference>
<dbReference type="GO" id="GO:0003887">
    <property type="term" value="F:DNA-directed DNA polymerase activity"/>
    <property type="evidence" value="ECO:0007669"/>
    <property type="project" value="UniProtKB-KW"/>
</dbReference>
<evidence type="ECO:0000256" key="7">
    <source>
        <dbReference type="ARBA" id="ARBA00022932"/>
    </source>
</evidence>
<dbReference type="Gene3D" id="3.30.70.370">
    <property type="match status" value="1"/>
</dbReference>
<evidence type="ECO:0000256" key="8">
    <source>
        <dbReference type="ARBA" id="ARBA00023125"/>
    </source>
</evidence>
<feature type="region of interest" description="Disordered" evidence="11">
    <location>
        <begin position="132"/>
        <end position="156"/>
    </location>
</feature>
<feature type="domain" description="DNA-directed DNA polymerase family A palm" evidence="12">
    <location>
        <begin position="373"/>
        <end position="583"/>
    </location>
</feature>
<evidence type="ECO:0000313" key="14">
    <source>
        <dbReference type="Proteomes" id="UP000034789"/>
    </source>
</evidence>
<dbReference type="Pfam" id="PF01367">
    <property type="entry name" value="5_3_exonuc"/>
    <property type="match status" value="1"/>
</dbReference>
<comment type="similarity">
    <text evidence="1">Belongs to the DNA polymerase type-A family.</text>
</comment>
<evidence type="ECO:0000256" key="5">
    <source>
        <dbReference type="ARBA" id="ARBA00022705"/>
    </source>
</evidence>
<dbReference type="InterPro" id="IPR036279">
    <property type="entry name" value="5-3_exonuclease_C_sf"/>
</dbReference>
<dbReference type="AlphaFoldDB" id="A0A0G1YS91"/>
<evidence type="ECO:0000256" key="6">
    <source>
        <dbReference type="ARBA" id="ARBA00022763"/>
    </source>
</evidence>
<dbReference type="SMART" id="SM00482">
    <property type="entry name" value="POLAc"/>
    <property type="match status" value="1"/>
</dbReference>
<dbReference type="SMART" id="SM00279">
    <property type="entry name" value="HhH2"/>
    <property type="match status" value="1"/>
</dbReference>
<dbReference type="PANTHER" id="PTHR10133">
    <property type="entry name" value="DNA POLYMERASE I"/>
    <property type="match status" value="1"/>
</dbReference>
<evidence type="ECO:0000256" key="4">
    <source>
        <dbReference type="ARBA" id="ARBA00022695"/>
    </source>
</evidence>
<evidence type="ECO:0000313" key="13">
    <source>
        <dbReference type="EMBL" id="KKW46070.1"/>
    </source>
</evidence>
<organism evidence="13 14">
    <name type="scientific">Candidatus Kaiserbacteria bacterium GW2011_GWA2_58_9</name>
    <dbReference type="NCBI Taxonomy" id="1618672"/>
    <lineage>
        <taxon>Bacteria</taxon>
        <taxon>Candidatus Kaiseribacteriota</taxon>
    </lineage>
</organism>
<protein>
    <recommendedName>
        <fullName evidence="2">DNA-directed DNA polymerase</fullName>
        <ecNumber evidence="2">2.7.7.7</ecNumber>
    </recommendedName>
</protein>
<dbReference type="FunFam" id="1.10.150.20:FF:000002">
    <property type="entry name" value="DNA polymerase I"/>
    <property type="match status" value="1"/>
</dbReference>
<evidence type="ECO:0000256" key="1">
    <source>
        <dbReference type="ARBA" id="ARBA00007705"/>
    </source>
</evidence>
<dbReference type="Pfam" id="PF00476">
    <property type="entry name" value="DNA_pol_A"/>
    <property type="match status" value="1"/>
</dbReference>
<evidence type="ECO:0000256" key="2">
    <source>
        <dbReference type="ARBA" id="ARBA00012417"/>
    </source>
</evidence>
<dbReference type="EC" id="2.7.7.7" evidence="2"/>
<reference evidence="13 14" key="1">
    <citation type="journal article" date="2015" name="Nature">
        <title>rRNA introns, odd ribosomes, and small enigmatic genomes across a large radiation of phyla.</title>
        <authorList>
            <person name="Brown C.T."/>
            <person name="Hug L.A."/>
            <person name="Thomas B.C."/>
            <person name="Sharon I."/>
            <person name="Castelle C.J."/>
            <person name="Singh A."/>
            <person name="Wilkins M.J."/>
            <person name="Williams K.H."/>
            <person name="Banfield J.F."/>
        </authorList>
    </citation>
    <scope>NUCLEOTIDE SEQUENCE [LARGE SCALE GENOMIC DNA]</scope>
</reference>
<comment type="caution">
    <text evidence="13">The sequence shown here is derived from an EMBL/GenBank/DDBJ whole genome shotgun (WGS) entry which is preliminary data.</text>
</comment>
<dbReference type="EMBL" id="LCSD01000033">
    <property type="protein sequence ID" value="KKW46070.1"/>
    <property type="molecule type" value="Genomic_DNA"/>
</dbReference>
<comment type="catalytic activity">
    <reaction evidence="10">
        <text>DNA(n) + a 2'-deoxyribonucleoside 5'-triphosphate = DNA(n+1) + diphosphate</text>
        <dbReference type="Rhea" id="RHEA:22508"/>
        <dbReference type="Rhea" id="RHEA-COMP:17339"/>
        <dbReference type="Rhea" id="RHEA-COMP:17340"/>
        <dbReference type="ChEBI" id="CHEBI:33019"/>
        <dbReference type="ChEBI" id="CHEBI:61560"/>
        <dbReference type="ChEBI" id="CHEBI:173112"/>
        <dbReference type="EC" id="2.7.7.7"/>
    </reaction>
</comment>
<dbReference type="Gene3D" id="1.20.1060.10">
    <property type="entry name" value="Taq DNA Polymerase, Chain T, domain 4"/>
    <property type="match status" value="1"/>
</dbReference>
<evidence type="ECO:0000259" key="12">
    <source>
        <dbReference type="SMART" id="SM00482"/>
    </source>
</evidence>
<dbReference type="SUPFAM" id="SSF47807">
    <property type="entry name" value="5' to 3' exonuclease, C-terminal subdomain"/>
    <property type="match status" value="1"/>
</dbReference>
<keyword evidence="3" id="KW-0808">Transferase</keyword>
<name>A0A0G1YS91_9BACT</name>
<dbReference type="InterPro" id="IPR019760">
    <property type="entry name" value="DNA-dir_DNA_pol_A_CS"/>
</dbReference>
<gene>
    <name evidence="13" type="ORF">UY98_C0033G0001</name>
</gene>
<keyword evidence="5" id="KW-0235">DNA replication</keyword>
<dbReference type="CDD" id="cd09898">
    <property type="entry name" value="H3TH_53EXO"/>
    <property type="match status" value="1"/>
</dbReference>
<proteinExistence type="inferred from homology"/>
<evidence type="ECO:0000256" key="10">
    <source>
        <dbReference type="ARBA" id="ARBA00049244"/>
    </source>
</evidence>
<dbReference type="CDD" id="cd08637">
    <property type="entry name" value="DNA_pol_A_pol_I_C"/>
    <property type="match status" value="1"/>
</dbReference>
<keyword evidence="8" id="KW-0238">DNA-binding</keyword>
<dbReference type="PATRIC" id="fig|1618672.3.peg.528"/>
<evidence type="ECO:0000256" key="3">
    <source>
        <dbReference type="ARBA" id="ARBA00022679"/>
    </source>
</evidence>
<dbReference type="PROSITE" id="PS00447">
    <property type="entry name" value="DNA_POLYMERASE_A"/>
    <property type="match status" value="1"/>
</dbReference>
<keyword evidence="7" id="KW-0239">DNA-directed DNA polymerase</keyword>
<dbReference type="PRINTS" id="PR00868">
    <property type="entry name" value="DNAPOLI"/>
</dbReference>
<dbReference type="GO" id="GO:0006261">
    <property type="term" value="P:DNA-templated DNA replication"/>
    <property type="evidence" value="ECO:0007669"/>
    <property type="project" value="InterPro"/>
</dbReference>
<accession>A0A0G1YS91</accession>
<dbReference type="InterPro" id="IPR043502">
    <property type="entry name" value="DNA/RNA_pol_sf"/>
</dbReference>
<sequence length="628" mass="69420">GFEPAYMVDYKALRGDPSDNIPGIRGIGEKTATELVREFGSIEELYRAVEKDPGALEKKGFKARVAPLVREGKDAAFFSKSLATIRADAPIRFELPKRMWHLADNAASVMALCDELEFRSLKERVRSTVEEDEGRSFVSETKDRPSSGASSGAGIDPKALKETSIALWLLHSDTTNPALGDILDFAKTDDFERAREIVFEQLRKTGRLGEVFETIEKPLIPVVERMSATGILLDAAYLKELAREYGQGLGELAGRIFKHAGREFNLNSPKQLGTVLFDELKILPARHKRTAGGARTTREEELAKLAPLHPVVGDILAYRELQKLLSTYIEKMPALAGADGRLRAEFLQAGTTTGRMSSQNPNLQNIPIKSEYGKRIRKAFVAEQGYALAALDYSQIELRVAAGLSGDEKLGGIFRRGGDVHAAVASEVFGAPPELVDYEMRRRAKVINFGILYGMGVNALRQALGEKVSREEAAEFLAEYFKNYAGLARFIERTKAEAARRGFTETLFGRRRYFPALKSALPNLKAAAERMAINAPIQGTQADIIKLAMAEADALIENKGWRARARLLLQVHDELVYEVDEKESAHIAHELKRVMEHVVLPEKLSGVPIVAEISIGKNWGDTKRIASS</sequence>
<evidence type="ECO:0000256" key="11">
    <source>
        <dbReference type="SAM" id="MobiDB-lite"/>
    </source>
</evidence>